<keyword evidence="2" id="KW-0645">Protease</keyword>
<keyword evidence="3" id="KW-0378">Hydrolase</keyword>
<evidence type="ECO:0000256" key="3">
    <source>
        <dbReference type="ARBA" id="ARBA00022801"/>
    </source>
</evidence>
<feature type="domain" description="NlpC/P60" evidence="7">
    <location>
        <begin position="247"/>
        <end position="361"/>
    </location>
</feature>
<feature type="signal peptide" evidence="6">
    <location>
        <begin position="1"/>
        <end position="37"/>
    </location>
</feature>
<feature type="coiled-coil region" evidence="5">
    <location>
        <begin position="170"/>
        <end position="204"/>
    </location>
</feature>
<reference evidence="8" key="1">
    <citation type="submission" date="2006-06" db="EMBL/GenBank/DDBJ databases">
        <title>Complete sequence of chromosome of Mycobacterium sp. MCS.</title>
        <authorList>
            <consortium name="US DOE Joint Genome Institute"/>
            <person name="Copeland A."/>
            <person name="Lucas S."/>
            <person name="Lapidus A."/>
            <person name="Barry K."/>
            <person name="Detter J.C."/>
            <person name="Glavina del Rio T."/>
            <person name="Hammon N."/>
            <person name="Israni S."/>
            <person name="Dalin E."/>
            <person name="Tice H."/>
            <person name="Pitluck S."/>
            <person name="Martinez M."/>
            <person name="Schmutz J."/>
            <person name="Larimer F."/>
            <person name="Land M."/>
            <person name="Hauser L."/>
            <person name="Kyrpides N."/>
            <person name="Kim E."/>
            <person name="Miller C.D."/>
            <person name="Hughes J.E."/>
            <person name="Anderson A.J."/>
            <person name="Sims R.C."/>
            <person name="Richardson P."/>
        </authorList>
    </citation>
    <scope>NUCLEOTIDE SEQUENCE [LARGE SCALE GENOMIC DNA]</scope>
    <source>
        <strain evidence="8">MCS</strain>
    </source>
</reference>
<sequence length="361" mass="37616" precursor="true">MTLCAPKCRSRVRPQRLSFMLAAFALLVGLFAAGASADPAADALVELTELSRQAEQTTEQIHTAQILLDEKVAEQRAAEQQAVADRALADAATVELGRYQGAVDELAAATYMGGRSDSLAAALTAASPQQLIDQLAIQRTVMSQMRDTMTAFQSASAHAVEAAKRSSQSASRAREAVEQAAAARLDLEAKQARVREQIAEVQARYDALSPDQRAVLADPGPPPPPLPSVSDPSIVAMPGPGGGDVSGGGGAVVVQAALTRVGSPYSWGATGPDAFDCSGLIKWAFLQTGKSLPRSSQALAQGGQPVALGDVEPGDIVTFYDDVSHAGIYIGDGMMVHASTYGTPVKVAPISSAPIHNVRRY</sequence>
<evidence type="ECO:0000256" key="6">
    <source>
        <dbReference type="SAM" id="SignalP"/>
    </source>
</evidence>
<dbReference type="PANTHER" id="PTHR47359:SF3">
    <property type="entry name" value="NLP_P60 DOMAIN-CONTAINING PROTEIN-RELATED"/>
    <property type="match status" value="1"/>
</dbReference>
<feature type="coiled-coil region" evidence="5">
    <location>
        <begin position="40"/>
        <end position="67"/>
    </location>
</feature>
<dbReference type="Gene3D" id="3.90.1720.10">
    <property type="entry name" value="endopeptidase domain like (from Nostoc punctiforme)"/>
    <property type="match status" value="1"/>
</dbReference>
<name>A0A5Q5BH07_MYCSS</name>
<gene>
    <name evidence="8" type="ordered locus">Mmcs_1435</name>
</gene>
<dbReference type="KEGG" id="mmc:Mmcs_1435"/>
<dbReference type="EMBL" id="CP000384">
    <property type="protein sequence ID" value="ABG07547.1"/>
    <property type="molecule type" value="Genomic_DNA"/>
</dbReference>
<accession>A0A5Q5BH07</accession>
<organism evidence="8">
    <name type="scientific">Mycobacterium sp. (strain MCS)</name>
    <dbReference type="NCBI Taxonomy" id="164756"/>
    <lineage>
        <taxon>Bacteria</taxon>
        <taxon>Bacillati</taxon>
        <taxon>Actinomycetota</taxon>
        <taxon>Actinomycetes</taxon>
        <taxon>Mycobacteriales</taxon>
        <taxon>Mycobacteriaceae</taxon>
        <taxon>Mycobacterium</taxon>
    </lineage>
</organism>
<evidence type="ECO:0000256" key="2">
    <source>
        <dbReference type="ARBA" id="ARBA00022670"/>
    </source>
</evidence>
<dbReference type="AlphaFoldDB" id="A0A5Q5BH07"/>
<keyword evidence="6" id="KW-0732">Signal</keyword>
<evidence type="ECO:0000313" key="8">
    <source>
        <dbReference type="EMBL" id="ABG07547.1"/>
    </source>
</evidence>
<protein>
    <submittedName>
        <fullName evidence="8">NLP/P60</fullName>
    </submittedName>
</protein>
<evidence type="ECO:0000256" key="5">
    <source>
        <dbReference type="SAM" id="Coils"/>
    </source>
</evidence>
<dbReference type="GO" id="GO:0006508">
    <property type="term" value="P:proteolysis"/>
    <property type="evidence" value="ECO:0007669"/>
    <property type="project" value="UniProtKB-KW"/>
</dbReference>
<dbReference type="InterPro" id="IPR051794">
    <property type="entry name" value="PG_Endopeptidase_C40"/>
</dbReference>
<dbReference type="GO" id="GO:0008234">
    <property type="term" value="F:cysteine-type peptidase activity"/>
    <property type="evidence" value="ECO:0007669"/>
    <property type="project" value="UniProtKB-KW"/>
</dbReference>
<dbReference type="Pfam" id="PF00877">
    <property type="entry name" value="NLPC_P60"/>
    <property type="match status" value="1"/>
</dbReference>
<dbReference type="SUPFAM" id="SSF54001">
    <property type="entry name" value="Cysteine proteinases"/>
    <property type="match status" value="1"/>
</dbReference>
<dbReference type="NCBIfam" id="NF038345">
    <property type="entry name" value="wall_hydro_RipC"/>
    <property type="match status" value="1"/>
</dbReference>
<dbReference type="InterPro" id="IPR000064">
    <property type="entry name" value="NLP_P60_dom"/>
</dbReference>
<proteinExistence type="inferred from homology"/>
<keyword evidence="5" id="KW-0175">Coiled coil</keyword>
<dbReference type="PANTHER" id="PTHR47359">
    <property type="entry name" value="PEPTIDOGLYCAN DL-ENDOPEPTIDASE CWLO"/>
    <property type="match status" value="1"/>
</dbReference>
<keyword evidence="4" id="KW-0788">Thiol protease</keyword>
<evidence type="ECO:0000256" key="4">
    <source>
        <dbReference type="ARBA" id="ARBA00022807"/>
    </source>
</evidence>
<dbReference type="PROSITE" id="PS51935">
    <property type="entry name" value="NLPC_P60"/>
    <property type="match status" value="1"/>
</dbReference>
<dbReference type="InterPro" id="IPR038765">
    <property type="entry name" value="Papain-like_cys_pep_sf"/>
</dbReference>
<comment type="similarity">
    <text evidence="1">Belongs to the peptidase C40 family.</text>
</comment>
<feature type="chain" id="PRO_5024407205" evidence="6">
    <location>
        <begin position="38"/>
        <end position="361"/>
    </location>
</feature>
<evidence type="ECO:0000259" key="7">
    <source>
        <dbReference type="PROSITE" id="PS51935"/>
    </source>
</evidence>
<evidence type="ECO:0000256" key="1">
    <source>
        <dbReference type="ARBA" id="ARBA00007074"/>
    </source>
</evidence>